<dbReference type="InterPro" id="IPR025295">
    <property type="entry name" value="eCIS_core_dom"/>
</dbReference>
<proteinExistence type="predicted"/>
<feature type="compositionally biased region" description="Basic and acidic residues" evidence="1">
    <location>
        <begin position="106"/>
        <end position="128"/>
    </location>
</feature>
<name>A0AAU3IEJ6_9ACTN</name>
<protein>
    <submittedName>
        <fullName evidence="3">DUF4157 domain-containing protein</fullName>
    </submittedName>
</protein>
<evidence type="ECO:0000313" key="3">
    <source>
        <dbReference type="EMBL" id="WTZ14836.1"/>
    </source>
</evidence>
<sequence>MIARRAHPAPAVEQPDPGVHEVLRSAGKPLAAPVRQDMESRLGSDFSDVRLHTGAAAARSARAIGARAYTSGSHVVLGAGGGDKHTLAHELTHVVQQRNGPVSGTDHGHGLRVSDPRDSFEREAESTARRALSGPVPVARAVDEHAGAHRHTGPDAVQRLVGFEAELSVPSFGPHPTTGLNPVDGRAPAEELGGFFHGGLPYGATVMSEQNLTVLTDHNSLARRVRVLHAVLSELSGADGTPVATGQLASSMSNLEYVTAPFDEMAPGSDAAIKQVAERIEEHVAAIFQADPVNNLFGVPGSPVAGTGTPLAALQQWLGPELFGSPKVQSAIKGFQSDIKWEMYIQATLGVLPSGLPSLYSFQAGVDHESRRAPGKEHIADAWRDAAATINRMVPRLRSEIVPGLLPGLEGGDQEALTGTLALGLSYAVGSAMVEAGVRGPTASTKNAVPFLLKLANLGGIRNQATTDVLREKNIGHELIGQLAVWMHKEIPETGTGHWQQHLQNYPSNTPNPTDPVYGRGHSGVENTAHMLHSLLTGNENFPVIAPGKALPKADEPNAAIVPHIGGQKGAPVEMRWLTKRATSTGHLWGAFKVITDEARKANLATVPTAESERIWKAAQDLGATPASATAAQGAEFMEMDQ</sequence>
<organism evidence="3">
    <name type="scientific">Streptomyces sp. NBC_01393</name>
    <dbReference type="NCBI Taxonomy" id="2903851"/>
    <lineage>
        <taxon>Bacteria</taxon>
        <taxon>Bacillati</taxon>
        <taxon>Actinomycetota</taxon>
        <taxon>Actinomycetes</taxon>
        <taxon>Kitasatosporales</taxon>
        <taxon>Streptomycetaceae</taxon>
        <taxon>Streptomyces</taxon>
    </lineage>
</organism>
<dbReference type="AlphaFoldDB" id="A0AAU3IEJ6"/>
<reference evidence="3" key="1">
    <citation type="submission" date="2022-10" db="EMBL/GenBank/DDBJ databases">
        <title>The complete genomes of actinobacterial strains from the NBC collection.</title>
        <authorList>
            <person name="Joergensen T.S."/>
            <person name="Alvarez Arevalo M."/>
            <person name="Sterndorff E.B."/>
            <person name="Faurdal D."/>
            <person name="Vuksanovic O."/>
            <person name="Mourched A.-S."/>
            <person name="Charusanti P."/>
            <person name="Shaw S."/>
            <person name="Blin K."/>
            <person name="Weber T."/>
        </authorList>
    </citation>
    <scope>NUCLEOTIDE SEQUENCE</scope>
    <source>
        <strain evidence="3">NBC_01393</strain>
    </source>
</reference>
<dbReference type="Pfam" id="PF13699">
    <property type="entry name" value="eCIS_core"/>
    <property type="match status" value="1"/>
</dbReference>
<gene>
    <name evidence="3" type="ORF">OG699_23615</name>
</gene>
<dbReference type="EMBL" id="CP109546">
    <property type="protein sequence ID" value="WTZ14836.1"/>
    <property type="molecule type" value="Genomic_DNA"/>
</dbReference>
<feature type="domain" description="eCIS core" evidence="2">
    <location>
        <begin position="29"/>
        <end position="100"/>
    </location>
</feature>
<evidence type="ECO:0000259" key="2">
    <source>
        <dbReference type="Pfam" id="PF13699"/>
    </source>
</evidence>
<evidence type="ECO:0000256" key="1">
    <source>
        <dbReference type="SAM" id="MobiDB-lite"/>
    </source>
</evidence>
<feature type="region of interest" description="Disordered" evidence="1">
    <location>
        <begin position="98"/>
        <end position="132"/>
    </location>
</feature>
<accession>A0AAU3IEJ6</accession>